<keyword evidence="6 10" id="KW-0479">Metal-binding</keyword>
<evidence type="ECO:0000256" key="3">
    <source>
        <dbReference type="ARBA" id="ARBA00017228"/>
    </source>
</evidence>
<dbReference type="Proteomes" id="UP000253083">
    <property type="component" value="Unassembled WGS sequence"/>
</dbReference>
<evidence type="ECO:0000256" key="2">
    <source>
        <dbReference type="ARBA" id="ARBA00006100"/>
    </source>
</evidence>
<dbReference type="InterPro" id="IPR007197">
    <property type="entry name" value="rSAM"/>
</dbReference>
<dbReference type="GO" id="GO:0006779">
    <property type="term" value="P:porphyrin-containing compound biosynthetic process"/>
    <property type="evidence" value="ECO:0007669"/>
    <property type="project" value="InterPro"/>
</dbReference>
<comment type="subcellular location">
    <subcellularLocation>
        <location evidence="10">Cytoplasm</location>
    </subcellularLocation>
</comment>
<keyword evidence="10" id="KW-0004">4Fe-4S</keyword>
<keyword evidence="4 10" id="KW-0349">Heme</keyword>
<evidence type="ECO:0000256" key="10">
    <source>
        <dbReference type="RuleBase" id="RU364116"/>
    </source>
</evidence>
<dbReference type="InParanoid" id="A0A395JSG3"/>
<evidence type="ECO:0000256" key="1">
    <source>
        <dbReference type="ARBA" id="ARBA00001966"/>
    </source>
</evidence>
<dbReference type="InterPro" id="IPR034505">
    <property type="entry name" value="Coproporphyrinogen-III_oxidase"/>
</dbReference>
<evidence type="ECO:0000256" key="8">
    <source>
        <dbReference type="ARBA" id="ARBA00023014"/>
    </source>
</evidence>
<comment type="similarity">
    <text evidence="2">Belongs to the anaerobic coproporphyrinogen-III oxidase family. HemW subfamily.</text>
</comment>
<sequence>MTPIPLSLYIHVPWCERKCPYCDFNSHQARGNVDEDQYVDALLADLDADLAHFGQAATNRPIHSVFIGGGTPSLFSPTSYQRLFDGLRQRCEFEANAEVTLEANPGSSEASKFAGFREAGINRLSIGIQSFNPAHLTVLGRVHNSQEALNAGRFARAAGFDNFNLDLMFGLPDQSNEQALADLTQAIELNPTHLSCYQLTIEPNTLFHHAPPVTPDDDALWQMQQHLQSLLAQHSYQQYEVSAYAKTGRRCQHNLNYWQYGDYLGIGAGAHSKVTDGDALTRSWKIKHPTSYLSKASKVGARELIEPAQRPIEFMMNALRLTEGFRGIDFEARTHVSLTEIQTLLDKHQSQGLITRPDGHIVPTAFGHNMLNSMLEDYLS</sequence>
<dbReference type="Gene3D" id="3.20.20.70">
    <property type="entry name" value="Aldolase class I"/>
    <property type="match status" value="1"/>
</dbReference>
<dbReference type="SFLD" id="SFLDG01082">
    <property type="entry name" value="B12-binding_domain_containing"/>
    <property type="match status" value="1"/>
</dbReference>
<evidence type="ECO:0000313" key="13">
    <source>
        <dbReference type="Proteomes" id="UP000253083"/>
    </source>
</evidence>
<evidence type="ECO:0000256" key="4">
    <source>
        <dbReference type="ARBA" id="ARBA00022617"/>
    </source>
</evidence>
<dbReference type="Pfam" id="PF04055">
    <property type="entry name" value="Radical_SAM"/>
    <property type="match status" value="1"/>
</dbReference>
<dbReference type="RefSeq" id="WP_113953037.1">
    <property type="nucleotide sequence ID" value="NZ_QNRT01000001.1"/>
</dbReference>
<dbReference type="GO" id="GO:0051539">
    <property type="term" value="F:4 iron, 4 sulfur cluster binding"/>
    <property type="evidence" value="ECO:0007669"/>
    <property type="project" value="UniProtKB-UniRule"/>
</dbReference>
<feature type="domain" description="Radical SAM core" evidence="11">
    <location>
        <begin position="1"/>
        <end position="240"/>
    </location>
</feature>
<dbReference type="OrthoDB" id="9808022at2"/>
<evidence type="ECO:0000256" key="9">
    <source>
        <dbReference type="ARBA" id="ARBA00023186"/>
    </source>
</evidence>
<keyword evidence="10" id="KW-0963">Cytoplasm</keyword>
<dbReference type="GO" id="GO:0004109">
    <property type="term" value="F:coproporphyrinogen oxidase activity"/>
    <property type="evidence" value="ECO:0007669"/>
    <property type="project" value="InterPro"/>
</dbReference>
<accession>A0A395JSG3</accession>
<keyword evidence="8 10" id="KW-0411">Iron-sulfur</keyword>
<dbReference type="InterPro" id="IPR058240">
    <property type="entry name" value="rSAM_sf"/>
</dbReference>
<dbReference type="SFLD" id="SFLDS00029">
    <property type="entry name" value="Radical_SAM"/>
    <property type="match status" value="1"/>
</dbReference>
<dbReference type="EMBL" id="QNRT01000001">
    <property type="protein sequence ID" value="RBP53475.1"/>
    <property type="molecule type" value="Genomic_DNA"/>
</dbReference>
<organism evidence="12 13">
    <name type="scientific">Arenicella xantha</name>
    <dbReference type="NCBI Taxonomy" id="644221"/>
    <lineage>
        <taxon>Bacteria</taxon>
        <taxon>Pseudomonadati</taxon>
        <taxon>Pseudomonadota</taxon>
        <taxon>Gammaproteobacteria</taxon>
        <taxon>Arenicellales</taxon>
        <taxon>Arenicellaceae</taxon>
        <taxon>Arenicella</taxon>
    </lineage>
</organism>
<comment type="caution">
    <text evidence="12">The sequence shown here is derived from an EMBL/GenBank/DDBJ whole genome shotgun (WGS) entry which is preliminary data.</text>
</comment>
<dbReference type="PROSITE" id="PS51918">
    <property type="entry name" value="RADICAL_SAM"/>
    <property type="match status" value="1"/>
</dbReference>
<dbReference type="InterPro" id="IPR010723">
    <property type="entry name" value="HemN_C"/>
</dbReference>
<dbReference type="NCBIfam" id="TIGR00539">
    <property type="entry name" value="hemN_rel"/>
    <property type="match status" value="1"/>
</dbReference>
<dbReference type="SMART" id="SM00729">
    <property type="entry name" value="Elp3"/>
    <property type="match status" value="1"/>
</dbReference>
<name>A0A395JSG3_9GAMM</name>
<keyword evidence="7 10" id="KW-0408">Iron</keyword>
<dbReference type="Pfam" id="PF06969">
    <property type="entry name" value="HemN_C"/>
    <property type="match status" value="1"/>
</dbReference>
<dbReference type="InterPro" id="IPR013785">
    <property type="entry name" value="Aldolase_TIM"/>
</dbReference>
<evidence type="ECO:0000313" key="12">
    <source>
        <dbReference type="EMBL" id="RBP53475.1"/>
    </source>
</evidence>
<dbReference type="CDD" id="cd01335">
    <property type="entry name" value="Radical_SAM"/>
    <property type="match status" value="1"/>
</dbReference>
<protein>
    <recommendedName>
        <fullName evidence="3 10">Heme chaperone HemW</fullName>
    </recommendedName>
</protein>
<keyword evidence="5 10" id="KW-0949">S-adenosyl-L-methionine</keyword>
<dbReference type="FunCoup" id="A0A395JSG3">
    <property type="interactions" value="588"/>
</dbReference>
<dbReference type="InterPro" id="IPR006638">
    <property type="entry name" value="Elp3/MiaA/NifB-like_rSAM"/>
</dbReference>
<dbReference type="GO" id="GO:0005737">
    <property type="term" value="C:cytoplasm"/>
    <property type="evidence" value="ECO:0007669"/>
    <property type="project" value="UniProtKB-SubCell"/>
</dbReference>
<comment type="function">
    <text evidence="10">Probably acts as a heme chaperone, transferring heme to an unknown acceptor. Binds one molecule of heme per monomer, possibly covalently. Binds 1 [4Fe-4S] cluster. The cluster is coordinated with 3 cysteines and an exchangeable S-adenosyl-L-methionine.</text>
</comment>
<dbReference type="SFLD" id="SFLDF00288">
    <property type="entry name" value="HemN-like__clustered_with_nucl"/>
    <property type="match status" value="1"/>
</dbReference>
<evidence type="ECO:0000256" key="7">
    <source>
        <dbReference type="ARBA" id="ARBA00023004"/>
    </source>
</evidence>
<keyword evidence="9 10" id="KW-0143">Chaperone</keyword>
<dbReference type="SUPFAM" id="SSF102114">
    <property type="entry name" value="Radical SAM enzymes"/>
    <property type="match status" value="1"/>
</dbReference>
<dbReference type="PANTHER" id="PTHR13932">
    <property type="entry name" value="COPROPORPHYRINIGEN III OXIDASE"/>
    <property type="match status" value="1"/>
</dbReference>
<proteinExistence type="inferred from homology"/>
<dbReference type="SFLD" id="SFLDF00562">
    <property type="entry name" value="HemN-like__clustered_with_heat"/>
    <property type="match status" value="1"/>
</dbReference>
<evidence type="ECO:0000259" key="11">
    <source>
        <dbReference type="PROSITE" id="PS51918"/>
    </source>
</evidence>
<evidence type="ECO:0000256" key="6">
    <source>
        <dbReference type="ARBA" id="ARBA00022723"/>
    </source>
</evidence>
<keyword evidence="13" id="KW-1185">Reference proteome</keyword>
<evidence type="ECO:0000256" key="5">
    <source>
        <dbReference type="ARBA" id="ARBA00022691"/>
    </source>
</evidence>
<gene>
    <name evidence="12" type="ORF">DFR28_101861</name>
</gene>
<dbReference type="AlphaFoldDB" id="A0A395JSG3"/>
<dbReference type="SFLD" id="SFLDG01065">
    <property type="entry name" value="anaerobic_coproporphyrinogen-I"/>
    <property type="match status" value="1"/>
</dbReference>
<comment type="cofactor">
    <cofactor evidence="1">
        <name>[4Fe-4S] cluster</name>
        <dbReference type="ChEBI" id="CHEBI:49883"/>
    </cofactor>
</comment>
<dbReference type="InterPro" id="IPR004559">
    <property type="entry name" value="HemW-like"/>
</dbReference>
<dbReference type="GO" id="GO:0046872">
    <property type="term" value="F:metal ion binding"/>
    <property type="evidence" value="ECO:0007669"/>
    <property type="project" value="UniProtKB-UniRule"/>
</dbReference>
<reference evidence="12 13" key="1">
    <citation type="submission" date="2018-06" db="EMBL/GenBank/DDBJ databases">
        <title>Genomic Encyclopedia of Type Strains, Phase IV (KMG-IV): sequencing the most valuable type-strain genomes for metagenomic binning, comparative biology and taxonomic classification.</title>
        <authorList>
            <person name="Goeker M."/>
        </authorList>
    </citation>
    <scope>NUCLEOTIDE SEQUENCE [LARGE SCALE GENOMIC DNA]</scope>
    <source>
        <strain evidence="12 13">DSM 24032</strain>
    </source>
</reference>
<dbReference type="PANTHER" id="PTHR13932:SF5">
    <property type="entry name" value="RADICAL S-ADENOSYL METHIONINE DOMAIN-CONTAINING PROTEIN 1, MITOCHONDRIAL"/>
    <property type="match status" value="1"/>
</dbReference>